<reference evidence="1" key="2">
    <citation type="submission" date="2023-01" db="EMBL/GenBank/DDBJ databases">
        <title>Draft genome sequence of Algimonas porphyrae strain NBRC 108216.</title>
        <authorList>
            <person name="Sun Q."/>
            <person name="Mori K."/>
        </authorList>
    </citation>
    <scope>NUCLEOTIDE SEQUENCE</scope>
    <source>
        <strain evidence="1">NBRC 108216</strain>
    </source>
</reference>
<gene>
    <name evidence="1" type="ORF">GCM10007854_02590</name>
</gene>
<protein>
    <recommendedName>
        <fullName evidence="3">Lipoprotein</fullName>
    </recommendedName>
</protein>
<name>A0ABQ5UY05_9PROT</name>
<proteinExistence type="predicted"/>
<dbReference type="EMBL" id="BSNJ01000001">
    <property type="protein sequence ID" value="GLQ19304.1"/>
    <property type="molecule type" value="Genomic_DNA"/>
</dbReference>
<evidence type="ECO:0000313" key="1">
    <source>
        <dbReference type="EMBL" id="GLQ19304.1"/>
    </source>
</evidence>
<accession>A0ABQ5UY05</accession>
<evidence type="ECO:0008006" key="3">
    <source>
        <dbReference type="Google" id="ProtNLM"/>
    </source>
</evidence>
<reference evidence="1" key="1">
    <citation type="journal article" date="2014" name="Int. J. Syst. Evol. Microbiol.">
        <title>Complete genome of a new Firmicutes species belonging to the dominant human colonic microbiota ('Ruminococcus bicirculans') reveals two chromosomes and a selective capacity to utilize plant glucans.</title>
        <authorList>
            <consortium name="NISC Comparative Sequencing Program"/>
            <person name="Wegmann U."/>
            <person name="Louis P."/>
            <person name="Goesmann A."/>
            <person name="Henrissat B."/>
            <person name="Duncan S.H."/>
            <person name="Flint H.J."/>
        </authorList>
    </citation>
    <scope>NUCLEOTIDE SEQUENCE</scope>
    <source>
        <strain evidence="1">NBRC 108216</strain>
    </source>
</reference>
<evidence type="ECO:0000313" key="2">
    <source>
        <dbReference type="Proteomes" id="UP001161390"/>
    </source>
</evidence>
<organism evidence="1 2">
    <name type="scientific">Algimonas porphyrae</name>
    <dbReference type="NCBI Taxonomy" id="1128113"/>
    <lineage>
        <taxon>Bacteria</taxon>
        <taxon>Pseudomonadati</taxon>
        <taxon>Pseudomonadota</taxon>
        <taxon>Alphaproteobacteria</taxon>
        <taxon>Maricaulales</taxon>
        <taxon>Robiginitomaculaceae</taxon>
        <taxon>Algimonas</taxon>
    </lineage>
</organism>
<sequence length="201" mass="21511">MIGLGAALCTGCATVDLQSMAGMERSTAAVSETDTNVVERAVAKLRAVFASRGFGEKSSQKKMQAAADVLMNGLNASLSADPQYDDLPRLIAEVREDMRLATRHVEQTTRAAEIYLEVAPEDRLLDKELDSLQAALLASERASRGFSAALENYETGSSQTNPDLIAFRTSVDALRESTDAFGARVRATRSQRLGLDPAAVG</sequence>
<comment type="caution">
    <text evidence="1">The sequence shown here is derived from an EMBL/GenBank/DDBJ whole genome shotgun (WGS) entry which is preliminary data.</text>
</comment>
<dbReference type="Proteomes" id="UP001161390">
    <property type="component" value="Unassembled WGS sequence"/>
</dbReference>
<keyword evidence="2" id="KW-1185">Reference proteome</keyword>